<dbReference type="GO" id="GO:0019264">
    <property type="term" value="P:glycine biosynthetic process from serine"/>
    <property type="evidence" value="ECO:0007669"/>
    <property type="project" value="TreeGrafter"/>
</dbReference>
<name>A0A077PI98_XENBV</name>
<dbReference type="InterPro" id="IPR039429">
    <property type="entry name" value="SHMT-like_dom"/>
</dbReference>
<dbReference type="Proteomes" id="UP000028500">
    <property type="component" value="Unassembled WGS sequence"/>
</dbReference>
<dbReference type="Gene3D" id="3.40.640.10">
    <property type="entry name" value="Type I PLP-dependent aspartate aminotransferase-like (Major domain)"/>
    <property type="match status" value="1"/>
</dbReference>
<keyword evidence="4" id="KW-0808">Transferase</keyword>
<dbReference type="GO" id="GO:0046653">
    <property type="term" value="P:tetrahydrofolate metabolic process"/>
    <property type="evidence" value="ECO:0007669"/>
    <property type="project" value="TreeGrafter"/>
</dbReference>
<dbReference type="Pfam" id="PF00464">
    <property type="entry name" value="SHMT"/>
    <property type="match status" value="1"/>
</dbReference>
<accession>A0A077PI98</accession>
<evidence type="ECO:0000313" key="4">
    <source>
        <dbReference type="EMBL" id="CDH20372.1"/>
    </source>
</evidence>
<dbReference type="HOGENOM" id="CLU_022477_2_1_6"/>
<dbReference type="AlphaFoldDB" id="A0A077PI98"/>
<dbReference type="GO" id="GO:0008168">
    <property type="term" value="F:methyltransferase activity"/>
    <property type="evidence" value="ECO:0007669"/>
    <property type="project" value="UniProtKB-KW"/>
</dbReference>
<feature type="domain" description="Serine hydroxymethyltransferase-like" evidence="3">
    <location>
        <begin position="2"/>
        <end position="370"/>
    </location>
</feature>
<dbReference type="GO" id="GO:0030170">
    <property type="term" value="F:pyridoxal phosphate binding"/>
    <property type="evidence" value="ECO:0007669"/>
    <property type="project" value="TreeGrafter"/>
</dbReference>
<dbReference type="Gene3D" id="3.90.1150.10">
    <property type="entry name" value="Aspartate Aminotransferase, domain 1"/>
    <property type="match status" value="1"/>
</dbReference>
<dbReference type="InterPro" id="IPR049943">
    <property type="entry name" value="Ser_HO-MeTrfase-like"/>
</dbReference>
<protein>
    <submittedName>
        <fullName evidence="4">Putative Serine hydroxymethyltransferase</fullName>
        <ecNumber evidence="4">2.1.2.-</ecNumber>
    </submittedName>
</protein>
<keyword evidence="5" id="KW-1185">Reference proteome</keyword>
<dbReference type="SUPFAM" id="SSF53383">
    <property type="entry name" value="PLP-dependent transferases"/>
    <property type="match status" value="1"/>
</dbReference>
<comment type="caution">
    <text evidence="4">The sequence shown here is derived from an EMBL/GenBank/DDBJ whole genome shotgun (WGS) entry which is preliminary data.</text>
</comment>
<dbReference type="RefSeq" id="WP_038249507.1">
    <property type="nucleotide sequence ID" value="NZ_CAWLZI010000244.1"/>
</dbReference>
<dbReference type="InterPro" id="IPR015421">
    <property type="entry name" value="PyrdxlP-dep_Trfase_major"/>
</dbReference>
<keyword evidence="2" id="KW-0663">Pyridoxal phosphate</keyword>
<keyword evidence="4" id="KW-0489">Methyltransferase</keyword>
<evidence type="ECO:0000256" key="2">
    <source>
        <dbReference type="ARBA" id="ARBA00022898"/>
    </source>
</evidence>
<dbReference type="PANTHER" id="PTHR11680:SF35">
    <property type="entry name" value="SERINE HYDROXYMETHYLTRANSFERASE 1"/>
    <property type="match status" value="1"/>
</dbReference>
<dbReference type="EC" id="2.1.2.-" evidence="4"/>
<evidence type="ECO:0000259" key="3">
    <source>
        <dbReference type="Pfam" id="PF00464"/>
    </source>
</evidence>
<reference evidence="4" key="1">
    <citation type="submission" date="2013-07" db="EMBL/GenBank/DDBJ databases">
        <title>Sub-species coevolution in mutualistic symbiosis.</title>
        <authorList>
            <person name="Murfin K."/>
            <person name="Klassen J."/>
            <person name="Lee M."/>
            <person name="Forst S."/>
            <person name="Stock P."/>
            <person name="Goodrich-Blair H."/>
        </authorList>
    </citation>
    <scope>NUCLEOTIDE SEQUENCE [LARGE SCALE GENOMIC DNA]</scope>
    <source>
        <strain evidence="4">Kraussei Quebec</strain>
    </source>
</reference>
<comment type="cofactor">
    <cofactor evidence="1">
        <name>pyridoxal 5'-phosphate</name>
        <dbReference type="ChEBI" id="CHEBI:597326"/>
    </cofactor>
</comment>
<sequence length="404" mass="44707">MIKDLVEQYEVSQTKNINLVASENVCSPDVLKILNSDLNHRYCIPPEEMRPAGLWDYPNQEIPRKIFNTTAKLACNLFKGSVADIRPLSGNQVASIILTKLANKGDNVWSVPSNCGGHFATKAIAKSHGIKLHDIPFDFKTGEIDIDRVSQLYQQVKPKLIFLDSSMIIKPYLLQELRKIVGEETIISYDASHVLGLIAGGTFQSPLEEGADLVHGSTHKSLWGPQKAIIVFKEQGETADKVLDTVLPEFVSSVHMHHVAALGAALEEHAEFGYDYSCAVKRNVDALTNSLVKFGLPPLFSDQFSSFSHQVIVPVGSKDKALQAMARLESIGVNLNVINIPFKEGYGFRIGLTEITRRGYTPDDVDFIGEILVKVTHGNVDLDEVQKEVISLALSKTEIYFTFK</sequence>
<dbReference type="EMBL" id="CBSY010000181">
    <property type="protein sequence ID" value="CDH20372.1"/>
    <property type="molecule type" value="Genomic_DNA"/>
</dbReference>
<organism evidence="4 5">
    <name type="scientific">Xenorhabdus bovienii str. kraussei Quebec</name>
    <dbReference type="NCBI Taxonomy" id="1398203"/>
    <lineage>
        <taxon>Bacteria</taxon>
        <taxon>Pseudomonadati</taxon>
        <taxon>Pseudomonadota</taxon>
        <taxon>Gammaproteobacteria</taxon>
        <taxon>Enterobacterales</taxon>
        <taxon>Morganellaceae</taxon>
        <taxon>Xenorhabdus</taxon>
    </lineage>
</organism>
<dbReference type="GO" id="GO:0004372">
    <property type="term" value="F:glycine hydroxymethyltransferase activity"/>
    <property type="evidence" value="ECO:0007669"/>
    <property type="project" value="TreeGrafter"/>
</dbReference>
<dbReference type="OrthoDB" id="9019276at2"/>
<evidence type="ECO:0000256" key="1">
    <source>
        <dbReference type="ARBA" id="ARBA00001933"/>
    </source>
</evidence>
<dbReference type="InterPro" id="IPR015424">
    <property type="entry name" value="PyrdxlP-dep_Trfase"/>
</dbReference>
<evidence type="ECO:0000313" key="5">
    <source>
        <dbReference type="Proteomes" id="UP000028500"/>
    </source>
</evidence>
<proteinExistence type="predicted"/>
<dbReference type="InterPro" id="IPR015422">
    <property type="entry name" value="PyrdxlP-dep_Trfase_small"/>
</dbReference>
<gene>
    <name evidence="4" type="ORF">XBKQ1_2610002</name>
</gene>
<dbReference type="GO" id="GO:0005737">
    <property type="term" value="C:cytoplasm"/>
    <property type="evidence" value="ECO:0007669"/>
    <property type="project" value="TreeGrafter"/>
</dbReference>
<dbReference type="GO" id="GO:0032259">
    <property type="term" value="P:methylation"/>
    <property type="evidence" value="ECO:0007669"/>
    <property type="project" value="UniProtKB-KW"/>
</dbReference>
<dbReference type="PANTHER" id="PTHR11680">
    <property type="entry name" value="SERINE HYDROXYMETHYLTRANSFERASE"/>
    <property type="match status" value="1"/>
</dbReference>